<dbReference type="SMART" id="SM00354">
    <property type="entry name" value="HTH_LACI"/>
    <property type="match status" value="1"/>
</dbReference>
<feature type="domain" description="HTH lacI-type" evidence="5">
    <location>
        <begin position="5"/>
        <end position="59"/>
    </location>
</feature>
<keyword evidence="4" id="KW-0804">Transcription</keyword>
<gene>
    <name evidence="6" type="ORF">GCM10009742_65760</name>
</gene>
<dbReference type="Proteomes" id="UP001500190">
    <property type="component" value="Unassembled WGS sequence"/>
</dbReference>
<dbReference type="CDD" id="cd06267">
    <property type="entry name" value="PBP1_LacI_sugar_binding-like"/>
    <property type="match status" value="1"/>
</dbReference>
<dbReference type="InterPro" id="IPR000843">
    <property type="entry name" value="HTH_LacI"/>
</dbReference>
<dbReference type="EMBL" id="BAAAND010000012">
    <property type="protein sequence ID" value="GAA1606972.1"/>
    <property type="molecule type" value="Genomic_DNA"/>
</dbReference>
<dbReference type="PROSITE" id="PS00356">
    <property type="entry name" value="HTH_LACI_1"/>
    <property type="match status" value="1"/>
</dbReference>
<keyword evidence="1" id="KW-0678">Repressor</keyword>
<dbReference type="RefSeq" id="WP_344198507.1">
    <property type="nucleotide sequence ID" value="NZ_BAAAND010000012.1"/>
</dbReference>
<dbReference type="Gene3D" id="3.40.50.2300">
    <property type="match status" value="2"/>
</dbReference>
<dbReference type="Gene3D" id="1.10.260.40">
    <property type="entry name" value="lambda repressor-like DNA-binding domains"/>
    <property type="match status" value="1"/>
</dbReference>
<evidence type="ECO:0000313" key="7">
    <source>
        <dbReference type="Proteomes" id="UP001500190"/>
    </source>
</evidence>
<dbReference type="PANTHER" id="PTHR30146:SF148">
    <property type="entry name" value="HTH-TYPE TRANSCRIPTIONAL REPRESSOR PURR-RELATED"/>
    <property type="match status" value="1"/>
</dbReference>
<accession>A0ABP4QCX5</accession>
<evidence type="ECO:0000256" key="1">
    <source>
        <dbReference type="ARBA" id="ARBA00022491"/>
    </source>
</evidence>
<reference evidence="7" key="1">
    <citation type="journal article" date="2019" name="Int. J. Syst. Evol. Microbiol.">
        <title>The Global Catalogue of Microorganisms (GCM) 10K type strain sequencing project: providing services to taxonomists for standard genome sequencing and annotation.</title>
        <authorList>
            <consortium name="The Broad Institute Genomics Platform"/>
            <consortium name="The Broad Institute Genome Sequencing Center for Infectious Disease"/>
            <person name="Wu L."/>
            <person name="Ma J."/>
        </authorList>
    </citation>
    <scope>NUCLEOTIDE SEQUENCE [LARGE SCALE GENOMIC DNA]</scope>
    <source>
        <strain evidence="7">JCM 14304</strain>
    </source>
</reference>
<dbReference type="PANTHER" id="PTHR30146">
    <property type="entry name" value="LACI-RELATED TRANSCRIPTIONAL REPRESSOR"/>
    <property type="match status" value="1"/>
</dbReference>
<dbReference type="InterPro" id="IPR010982">
    <property type="entry name" value="Lambda_DNA-bd_dom_sf"/>
</dbReference>
<keyword evidence="3 6" id="KW-0238">DNA-binding</keyword>
<dbReference type="SUPFAM" id="SSF53822">
    <property type="entry name" value="Periplasmic binding protein-like I"/>
    <property type="match status" value="1"/>
</dbReference>
<dbReference type="CDD" id="cd01392">
    <property type="entry name" value="HTH_LacI"/>
    <property type="match status" value="1"/>
</dbReference>
<comment type="caution">
    <text evidence="6">The sequence shown here is derived from an EMBL/GenBank/DDBJ whole genome shotgun (WGS) entry which is preliminary data.</text>
</comment>
<name>A0ABP4QCX5_9ACTN</name>
<dbReference type="SUPFAM" id="SSF47413">
    <property type="entry name" value="lambda repressor-like DNA-binding domains"/>
    <property type="match status" value="1"/>
</dbReference>
<dbReference type="InterPro" id="IPR046335">
    <property type="entry name" value="LacI/GalR-like_sensor"/>
</dbReference>
<sequence length="346" mass="36900">MPKRASMSDVARVAGVSLTTASRALNGVGRVSAETRARVIETAERLQFQPDMLARSFVTGRSFIVGVLAESARGRFSMPLIMGATNYLGRENIAAVTLDARGTPRILNDYLKRLRARRIDGLLVVGDDPNRASLVLSEDFAVPVVFASSSATPETDYVVAPDNRGAGRAAAEYLIGLGRRNIAHVTAAVHDPAVDARVDGFTEAMRSAGMPIAMGGPLYGSYLQRWGTAAGERILDSMAGGQPVDAIFAANDEIAIGLFAAFHRHGVRVPDDIAIVGYDNRLAGVMRPDHPLSTFDPDLSTVGERAAERLLQAIGGTTTPGIHYVQPTFVEGRSTIGPTLEPYDIL</sequence>
<dbReference type="Pfam" id="PF13377">
    <property type="entry name" value="Peripla_BP_3"/>
    <property type="match status" value="1"/>
</dbReference>
<keyword evidence="7" id="KW-1185">Reference proteome</keyword>
<dbReference type="Pfam" id="PF00356">
    <property type="entry name" value="LacI"/>
    <property type="match status" value="1"/>
</dbReference>
<proteinExistence type="predicted"/>
<organism evidence="6 7">
    <name type="scientific">Kribbella karoonensis</name>
    <dbReference type="NCBI Taxonomy" id="324851"/>
    <lineage>
        <taxon>Bacteria</taxon>
        <taxon>Bacillati</taxon>
        <taxon>Actinomycetota</taxon>
        <taxon>Actinomycetes</taxon>
        <taxon>Propionibacteriales</taxon>
        <taxon>Kribbellaceae</taxon>
        <taxon>Kribbella</taxon>
    </lineage>
</organism>
<evidence type="ECO:0000313" key="6">
    <source>
        <dbReference type="EMBL" id="GAA1606972.1"/>
    </source>
</evidence>
<keyword evidence="2" id="KW-0805">Transcription regulation</keyword>
<protein>
    <submittedName>
        <fullName evidence="6">LacI family DNA-binding transcriptional regulator</fullName>
    </submittedName>
</protein>
<evidence type="ECO:0000256" key="3">
    <source>
        <dbReference type="ARBA" id="ARBA00023125"/>
    </source>
</evidence>
<dbReference type="PROSITE" id="PS50932">
    <property type="entry name" value="HTH_LACI_2"/>
    <property type="match status" value="1"/>
</dbReference>
<evidence type="ECO:0000256" key="2">
    <source>
        <dbReference type="ARBA" id="ARBA00023015"/>
    </source>
</evidence>
<evidence type="ECO:0000256" key="4">
    <source>
        <dbReference type="ARBA" id="ARBA00023163"/>
    </source>
</evidence>
<evidence type="ECO:0000259" key="5">
    <source>
        <dbReference type="PROSITE" id="PS50932"/>
    </source>
</evidence>
<dbReference type="InterPro" id="IPR028082">
    <property type="entry name" value="Peripla_BP_I"/>
</dbReference>
<dbReference type="GO" id="GO:0003677">
    <property type="term" value="F:DNA binding"/>
    <property type="evidence" value="ECO:0007669"/>
    <property type="project" value="UniProtKB-KW"/>
</dbReference>